<dbReference type="VEuPathDB" id="VectorBase:PPAPM1_011077"/>
<reference evidence="12" key="1">
    <citation type="submission" date="2022-08" db="UniProtKB">
        <authorList>
            <consortium name="EnsemblMetazoa"/>
        </authorList>
    </citation>
    <scope>IDENTIFICATION</scope>
    <source>
        <strain evidence="12">Israel</strain>
    </source>
</reference>
<keyword evidence="7" id="KW-0472">Membrane</keyword>
<evidence type="ECO:0000256" key="5">
    <source>
        <dbReference type="ARBA" id="ARBA00022753"/>
    </source>
</evidence>
<keyword evidence="5" id="KW-0967">Endosome</keyword>
<organism evidence="12 13">
    <name type="scientific">Phlebotomus papatasi</name>
    <name type="common">Sandfly</name>
    <dbReference type="NCBI Taxonomy" id="29031"/>
    <lineage>
        <taxon>Eukaryota</taxon>
        <taxon>Metazoa</taxon>
        <taxon>Ecdysozoa</taxon>
        <taxon>Arthropoda</taxon>
        <taxon>Hexapoda</taxon>
        <taxon>Insecta</taxon>
        <taxon>Pterygota</taxon>
        <taxon>Neoptera</taxon>
        <taxon>Endopterygota</taxon>
        <taxon>Diptera</taxon>
        <taxon>Nematocera</taxon>
        <taxon>Psychodoidea</taxon>
        <taxon>Psychodidae</taxon>
        <taxon>Phlebotomus</taxon>
        <taxon>Phlebotomus</taxon>
    </lineage>
</organism>
<proteinExistence type="inferred from homology"/>
<dbReference type="InterPro" id="IPR039766">
    <property type="entry name" value="Vps53"/>
</dbReference>
<dbReference type="InterPro" id="IPR007234">
    <property type="entry name" value="Vps53_N"/>
</dbReference>
<dbReference type="Gene3D" id="1.10.357.110">
    <property type="entry name" value="Vacuolar protein sorting-associated protein 53, C-terminus"/>
    <property type="match status" value="1"/>
</dbReference>
<accession>A0A1B0DEF8</accession>
<name>A0A1B0DEF8_PHLPP</name>
<feature type="coiled-coil region" evidence="8">
    <location>
        <begin position="105"/>
        <end position="153"/>
    </location>
</feature>
<comment type="subcellular location">
    <subcellularLocation>
        <location evidence="2">Endosome membrane</location>
        <topology evidence="2">Peripheral membrane protein</topology>
    </subcellularLocation>
    <subcellularLocation>
        <location evidence="1">Golgi apparatus</location>
        <location evidence="1">trans-Golgi network membrane</location>
        <topology evidence="1">Peripheral membrane protein</topology>
    </subcellularLocation>
</comment>
<dbReference type="GO" id="GO:0042147">
    <property type="term" value="P:retrograde transport, endosome to Golgi"/>
    <property type="evidence" value="ECO:0007669"/>
    <property type="project" value="InterPro"/>
</dbReference>
<evidence type="ECO:0000256" key="9">
    <source>
        <dbReference type="SAM" id="MobiDB-lite"/>
    </source>
</evidence>
<evidence type="ECO:0000256" key="4">
    <source>
        <dbReference type="ARBA" id="ARBA00014103"/>
    </source>
</evidence>
<dbReference type="PANTHER" id="PTHR12820:SF0">
    <property type="entry name" value="VACUOLAR PROTEIN SORTING-ASSOCIATED PROTEIN 53 HOMOLOG"/>
    <property type="match status" value="1"/>
</dbReference>
<feature type="domain" description="Vps53 C-terminal" evidence="11">
    <location>
        <begin position="714"/>
        <end position="796"/>
    </location>
</feature>
<comment type="similarity">
    <text evidence="3">Belongs to the VPS53 family.</text>
</comment>
<keyword evidence="6" id="KW-0333">Golgi apparatus</keyword>
<evidence type="ECO:0000256" key="7">
    <source>
        <dbReference type="ARBA" id="ARBA00023136"/>
    </source>
</evidence>
<keyword evidence="8" id="KW-0175">Coiled coil</keyword>
<dbReference type="GO" id="GO:0000938">
    <property type="term" value="C:GARP complex"/>
    <property type="evidence" value="ECO:0007669"/>
    <property type="project" value="InterPro"/>
</dbReference>
<evidence type="ECO:0000256" key="2">
    <source>
        <dbReference type="ARBA" id="ARBA00004481"/>
    </source>
</evidence>
<dbReference type="EnsemblMetazoa" id="PPAI006307-RA">
    <property type="protein sequence ID" value="PPAI006307-PA"/>
    <property type="gene ID" value="PPAI006307"/>
</dbReference>
<dbReference type="EMBL" id="AJVK01032718">
    <property type="status" value="NOT_ANNOTATED_CDS"/>
    <property type="molecule type" value="Genomic_DNA"/>
</dbReference>
<dbReference type="InterPro" id="IPR038260">
    <property type="entry name" value="Vps53_C_sf"/>
</dbReference>
<dbReference type="EMBL" id="AJVK01032717">
    <property type="status" value="NOT_ANNOTATED_CDS"/>
    <property type="molecule type" value="Genomic_DNA"/>
</dbReference>
<feature type="region of interest" description="Disordered" evidence="9">
    <location>
        <begin position="377"/>
        <end position="408"/>
    </location>
</feature>
<feature type="domain" description="Vps53 N-terminal" evidence="10">
    <location>
        <begin position="48"/>
        <end position="451"/>
    </location>
</feature>
<dbReference type="Proteomes" id="UP000092462">
    <property type="component" value="Unassembled WGS sequence"/>
</dbReference>
<dbReference type="GO" id="GO:0010008">
    <property type="term" value="C:endosome membrane"/>
    <property type="evidence" value="ECO:0007669"/>
    <property type="project" value="UniProtKB-SubCell"/>
</dbReference>
<dbReference type="GO" id="GO:0005829">
    <property type="term" value="C:cytosol"/>
    <property type="evidence" value="ECO:0007669"/>
    <property type="project" value="GOC"/>
</dbReference>
<sequence length="857" mass="97030">MLGGQEDVDRGQGENRENRIATIVLTSDVQAAIEQVLQNPGASPLDQPDFNPTDYINQLFPNEQSLSNIDDVIAKMECEVSVIDDNIRSVVRGQTNTGQDGRKALEDAQRTIMQLSSQITEIKTRAEKTEDMVKEITRDIKQLDSAKKNLTSAITTLNHLHMLVGGVESLTKLAEKRLYGEVLNPLQAITEVNLHFQQYTEVAHIKTLSDKVTQIHGELANQITEDFKNVFTPGQQNAMKMSLAQLADACRVVSVLEPRVKRDLLKWFINLQLQEYVQLFHENQDIAWLDKIDKRYAWIKRHLLDFEDKFGKIFPVDWEVSERITVQFCHTTHEQLSKLMTRRRMEIDVKLLLYAIGKTTAFEALLAKRFTGITLQDSPGKTPQSPQKPPIVQELKTESPAQSESEEGGIVKPVVSPFTDLIGSCFKPYLDIYTDSIDKNLAELIEQFLQAKIPADPVARTTVFPSCADLFVFYKKCMVQCVQLSNGKPMYDLAMIFKKYLREYAAKILESRIPKLTTSYTPSSISTSMSLLTRDLQNLSTAAGQVIHSFLKEGEAPRFTKDEIITICCILTTAEYCLETVQQLEDKLKEKVDQSFMDKIDLGEEKDVYHRIISNCIQFLVQDLETGCEPALIVMSKVQWQTISNVGDQSTFVNSIISHFKQTIPTIRDNLATSRKYYIQFCHKFVNSFIPKFINHLYKCRLTSVQESNVLGCEQLLLDTHSLKTVLLDLPSYTVNRKAPASFTKIVIKGMTKAEMIIKVVMAPVIPASVFTEQFLKLLPDSTLVEFHKVLDMKGMRRVDQAQLAELFKRTAPKENLSLALDAVSSSSVAAKILDSPESDKGRIKKLEKLIKKRLPN</sequence>
<evidence type="ECO:0000256" key="1">
    <source>
        <dbReference type="ARBA" id="ARBA00004150"/>
    </source>
</evidence>
<dbReference type="EMBL" id="AJVK01032716">
    <property type="status" value="NOT_ANNOTATED_CDS"/>
    <property type="molecule type" value="Genomic_DNA"/>
</dbReference>
<dbReference type="VEuPathDB" id="VectorBase:PPAI006307"/>
<dbReference type="Pfam" id="PF16854">
    <property type="entry name" value="VPS53_C"/>
    <property type="match status" value="1"/>
</dbReference>
<dbReference type="Pfam" id="PF04100">
    <property type="entry name" value="Vps53_N"/>
    <property type="match status" value="1"/>
</dbReference>
<dbReference type="PANTHER" id="PTHR12820">
    <property type="entry name" value="VACUOLAR SORTING PROTEIN 53"/>
    <property type="match status" value="1"/>
</dbReference>
<evidence type="ECO:0000259" key="10">
    <source>
        <dbReference type="Pfam" id="PF04100"/>
    </source>
</evidence>
<evidence type="ECO:0000313" key="12">
    <source>
        <dbReference type="EnsemblMetazoa" id="PPAI006307-PA"/>
    </source>
</evidence>
<evidence type="ECO:0000256" key="3">
    <source>
        <dbReference type="ARBA" id="ARBA00008628"/>
    </source>
</evidence>
<evidence type="ECO:0000313" key="13">
    <source>
        <dbReference type="Proteomes" id="UP000092462"/>
    </source>
</evidence>
<keyword evidence="13" id="KW-1185">Reference proteome</keyword>
<dbReference type="AlphaFoldDB" id="A0A1B0DEF8"/>
<dbReference type="InterPro" id="IPR031745">
    <property type="entry name" value="Vps53_C"/>
</dbReference>
<protein>
    <recommendedName>
        <fullName evidence="4">Vacuolar protein sorting-associated protein 53 homolog</fullName>
    </recommendedName>
</protein>
<evidence type="ECO:0000256" key="8">
    <source>
        <dbReference type="SAM" id="Coils"/>
    </source>
</evidence>
<evidence type="ECO:0000259" key="11">
    <source>
        <dbReference type="Pfam" id="PF16854"/>
    </source>
</evidence>
<evidence type="ECO:0000256" key="6">
    <source>
        <dbReference type="ARBA" id="ARBA00023034"/>
    </source>
</evidence>